<dbReference type="OrthoDB" id="5243870at2"/>
<dbReference type="EMBL" id="FOGO01000008">
    <property type="protein sequence ID" value="SES07896.1"/>
    <property type="molecule type" value="Genomic_DNA"/>
</dbReference>
<feature type="compositionally biased region" description="Low complexity" evidence="1">
    <location>
        <begin position="429"/>
        <end position="440"/>
    </location>
</feature>
<feature type="compositionally biased region" description="Basic residues" evidence="1">
    <location>
        <begin position="445"/>
        <end position="456"/>
    </location>
</feature>
<evidence type="ECO:0000313" key="3">
    <source>
        <dbReference type="Proteomes" id="UP000182841"/>
    </source>
</evidence>
<reference evidence="3" key="1">
    <citation type="submission" date="2016-10" db="EMBL/GenBank/DDBJ databases">
        <authorList>
            <person name="Varghese N."/>
            <person name="Submissions S."/>
        </authorList>
    </citation>
    <scope>NUCLEOTIDE SEQUENCE [LARGE SCALE GENOMIC DNA]</scope>
    <source>
        <strain evidence="3">CGMCC 4.6825</strain>
    </source>
</reference>
<organism evidence="2 3">
    <name type="scientific">Streptomyces qinglanensis</name>
    <dbReference type="NCBI Taxonomy" id="943816"/>
    <lineage>
        <taxon>Bacteria</taxon>
        <taxon>Bacillati</taxon>
        <taxon>Actinomycetota</taxon>
        <taxon>Actinomycetes</taxon>
        <taxon>Kitasatosporales</taxon>
        <taxon>Streptomycetaceae</taxon>
        <taxon>Streptomyces</taxon>
    </lineage>
</organism>
<name>A0A1H9UEL9_9ACTN</name>
<evidence type="ECO:0008006" key="4">
    <source>
        <dbReference type="Google" id="ProtNLM"/>
    </source>
</evidence>
<dbReference type="STRING" id="943816.AN217_07305"/>
<dbReference type="Gene3D" id="3.40.50.300">
    <property type="entry name" value="P-loop containing nucleotide triphosphate hydrolases"/>
    <property type="match status" value="1"/>
</dbReference>
<protein>
    <recommendedName>
        <fullName evidence="4">MinD-like ATPase involved in chromosome partitioning or flagellar assembly</fullName>
    </recommendedName>
</protein>
<sequence>MALIALAADKGAPGVTTTAVALSAVWPRRALLAEMDTAGGDLVYRSPAADGRPLDPNTGLLSLAATARRGLAAEQLWDHTQRLSGGLEVLVGLGSAEQSAGLAGQWDTVGRAFAHLAESPHPQLAADVIADCGRIGPEAASVALLPHAALVLLVARDEPEQIARVRDRALALTARLHGAGHAAGPLAQPLLGVLLVARTQGAAKIAGQVNDMLVASRAGARVVGVLAHDTPGAEQLAGRRRGRVERSLLVRSVRKIATDLHQQYGANWESAAPPQRSLTPPGPGQQPPGPAGNPVQAPGGGPAPGAGAPPHPGPGPVGGPAPSGPAEPLPSGPAPHPRPGHPGAPGHPGSAPGNPGAGPGPAPAPGRSGHPAPGSWTPADQGAPGPQTSAPGPQPTRPAPQAAPPGPQASPPPQAPGALPPVQAPPAQPAAAPAPGAAGQDTSPRGRKGLRARRRPTAPEPTPPVPLPGTPGNGDPARDEGAAS</sequence>
<dbReference type="AlphaFoldDB" id="A0A1H9UEL9"/>
<evidence type="ECO:0000313" key="2">
    <source>
        <dbReference type="EMBL" id="SES07896.1"/>
    </source>
</evidence>
<gene>
    <name evidence="2" type="ORF">SAMN05421870_108126</name>
</gene>
<feature type="compositionally biased region" description="Pro residues" evidence="1">
    <location>
        <begin position="280"/>
        <end position="291"/>
    </location>
</feature>
<dbReference type="Proteomes" id="UP000182841">
    <property type="component" value="Unassembled WGS sequence"/>
</dbReference>
<feature type="region of interest" description="Disordered" evidence="1">
    <location>
        <begin position="264"/>
        <end position="484"/>
    </location>
</feature>
<accession>A0A1H9UEL9</accession>
<feature type="compositionally biased region" description="Pro residues" evidence="1">
    <location>
        <begin position="458"/>
        <end position="469"/>
    </location>
</feature>
<dbReference type="PRINTS" id="PR01217">
    <property type="entry name" value="PRICHEXTENSN"/>
</dbReference>
<feature type="compositionally biased region" description="Pro residues" evidence="1">
    <location>
        <begin position="307"/>
        <end position="342"/>
    </location>
</feature>
<feature type="compositionally biased region" description="Low complexity" evidence="1">
    <location>
        <begin position="365"/>
        <end position="375"/>
    </location>
</feature>
<evidence type="ECO:0000256" key="1">
    <source>
        <dbReference type="SAM" id="MobiDB-lite"/>
    </source>
</evidence>
<feature type="compositionally biased region" description="Pro residues" evidence="1">
    <location>
        <begin position="392"/>
        <end position="428"/>
    </location>
</feature>
<dbReference type="RefSeq" id="WP_075001429.1">
    <property type="nucleotide sequence ID" value="NZ_FOGO01000008.1"/>
</dbReference>
<dbReference type="InterPro" id="IPR027417">
    <property type="entry name" value="P-loop_NTPase"/>
</dbReference>
<keyword evidence="3" id="KW-1185">Reference proteome</keyword>
<proteinExistence type="predicted"/>